<evidence type="ECO:0000256" key="7">
    <source>
        <dbReference type="ARBA" id="ARBA00023268"/>
    </source>
</evidence>
<evidence type="ECO:0000256" key="8">
    <source>
        <dbReference type="ARBA" id="ARBA00023295"/>
    </source>
</evidence>
<comment type="catalytic activity">
    <reaction evidence="9">
        <text>2'-deoxyribonucleotide-(2'-deoxyribose 5'-phosphate)-2'-deoxyribonucleotide-DNA = a 3'-end 2'-deoxyribonucleotide-(2,3-dehydro-2,3-deoxyribose 5'-phosphate)-DNA + a 5'-end 5'-phospho-2'-deoxyribonucleoside-DNA + H(+)</text>
        <dbReference type="Rhea" id="RHEA:66592"/>
        <dbReference type="Rhea" id="RHEA-COMP:13180"/>
        <dbReference type="Rhea" id="RHEA-COMP:16897"/>
        <dbReference type="Rhea" id="RHEA-COMP:17067"/>
        <dbReference type="ChEBI" id="CHEBI:15378"/>
        <dbReference type="ChEBI" id="CHEBI:136412"/>
        <dbReference type="ChEBI" id="CHEBI:157695"/>
        <dbReference type="ChEBI" id="CHEBI:167181"/>
        <dbReference type="EC" id="4.2.99.18"/>
    </reaction>
</comment>
<dbReference type="SMART" id="SM00478">
    <property type="entry name" value="ENDO3c"/>
    <property type="match status" value="1"/>
</dbReference>
<name>A0A318XIA1_9FIRM</name>
<dbReference type="RefSeq" id="WP_110463502.1">
    <property type="nucleotide sequence ID" value="NZ_QKMR01000030.1"/>
</dbReference>
<dbReference type="GO" id="GO:0140078">
    <property type="term" value="F:class I DNA-(apurinic or apyrimidinic site) endonuclease activity"/>
    <property type="evidence" value="ECO:0007669"/>
    <property type="project" value="UniProtKB-EC"/>
</dbReference>
<keyword evidence="5" id="KW-0234">DNA repair</keyword>
<dbReference type="Gene3D" id="3.30.310.260">
    <property type="match status" value="1"/>
</dbReference>
<evidence type="ECO:0000313" key="12">
    <source>
        <dbReference type="EMBL" id="PYG84840.1"/>
    </source>
</evidence>
<keyword evidence="13" id="KW-1185">Reference proteome</keyword>
<protein>
    <recommendedName>
        <fullName evidence="2">DNA-(apurinic or apyrimidinic site) lyase</fullName>
        <ecNumber evidence="2">4.2.99.18</ecNumber>
    </recommendedName>
</protein>
<dbReference type="Pfam" id="PF00730">
    <property type="entry name" value="HhH-GPD"/>
    <property type="match status" value="1"/>
</dbReference>
<dbReference type="AlphaFoldDB" id="A0A318XIA1"/>
<accession>A0A318XIA1</accession>
<evidence type="ECO:0000256" key="9">
    <source>
        <dbReference type="ARBA" id="ARBA00044632"/>
    </source>
</evidence>
<comment type="caution">
    <text evidence="12">The sequence shown here is derived from an EMBL/GenBank/DDBJ whole genome shotgun (WGS) entry which is preliminary data.</text>
</comment>
<feature type="domain" description="Helix-hairpin-helix DNA-binding motif class 1" evidence="10">
    <location>
        <begin position="212"/>
        <end position="231"/>
    </location>
</feature>
<dbReference type="Gene3D" id="1.10.1670.10">
    <property type="entry name" value="Helix-hairpin-Helix base-excision DNA repair enzymes (C-terminal)"/>
    <property type="match status" value="1"/>
</dbReference>
<dbReference type="InterPro" id="IPR023170">
    <property type="entry name" value="HhH_base_excis_C"/>
</dbReference>
<dbReference type="GO" id="GO:0008534">
    <property type="term" value="F:oxidized purine nucleobase lesion DNA N-glycosylase activity"/>
    <property type="evidence" value="ECO:0007669"/>
    <property type="project" value="InterPro"/>
</dbReference>
<dbReference type="PANTHER" id="PTHR10242">
    <property type="entry name" value="8-OXOGUANINE DNA GLYCOSYLASE"/>
    <property type="match status" value="1"/>
</dbReference>
<dbReference type="CDD" id="cd00056">
    <property type="entry name" value="ENDO3c"/>
    <property type="match status" value="1"/>
</dbReference>
<evidence type="ECO:0000256" key="6">
    <source>
        <dbReference type="ARBA" id="ARBA00023239"/>
    </source>
</evidence>
<dbReference type="PANTHER" id="PTHR10242:SF2">
    <property type="entry name" value="N-GLYCOSYLASE_DNA LYASE"/>
    <property type="match status" value="1"/>
</dbReference>
<dbReference type="SUPFAM" id="SSF55945">
    <property type="entry name" value="TATA-box binding protein-like"/>
    <property type="match status" value="1"/>
</dbReference>
<dbReference type="InterPro" id="IPR011257">
    <property type="entry name" value="DNA_glycosylase"/>
</dbReference>
<dbReference type="EMBL" id="QKMR01000030">
    <property type="protein sequence ID" value="PYG84840.1"/>
    <property type="molecule type" value="Genomic_DNA"/>
</dbReference>
<evidence type="ECO:0000313" key="13">
    <source>
        <dbReference type="Proteomes" id="UP000248132"/>
    </source>
</evidence>
<keyword evidence="8" id="KW-0326">Glycosidase</keyword>
<evidence type="ECO:0000259" key="10">
    <source>
        <dbReference type="SMART" id="SM00278"/>
    </source>
</evidence>
<keyword evidence="3" id="KW-0227">DNA damage</keyword>
<dbReference type="Proteomes" id="UP000248132">
    <property type="component" value="Unassembled WGS sequence"/>
</dbReference>
<gene>
    <name evidence="12" type="ORF">LY28_03551</name>
</gene>
<dbReference type="EC" id="4.2.99.18" evidence="2"/>
<feature type="domain" description="HhH-GPD" evidence="11">
    <location>
        <begin position="126"/>
        <end position="287"/>
    </location>
</feature>
<comment type="similarity">
    <text evidence="1">Belongs to the type-1 OGG1 family.</text>
</comment>
<dbReference type="InterPro" id="IPR012904">
    <property type="entry name" value="OGG_N"/>
</dbReference>
<keyword evidence="4" id="KW-0378">Hydrolase</keyword>
<dbReference type="SUPFAM" id="SSF48150">
    <property type="entry name" value="DNA-glycosylase"/>
    <property type="match status" value="1"/>
</dbReference>
<evidence type="ECO:0000256" key="1">
    <source>
        <dbReference type="ARBA" id="ARBA00010679"/>
    </source>
</evidence>
<evidence type="ECO:0000256" key="2">
    <source>
        <dbReference type="ARBA" id="ARBA00012720"/>
    </source>
</evidence>
<evidence type="ECO:0000256" key="5">
    <source>
        <dbReference type="ARBA" id="ARBA00023204"/>
    </source>
</evidence>
<dbReference type="InterPro" id="IPR003583">
    <property type="entry name" value="Hlx-hairpin-Hlx_DNA-bd_motif"/>
</dbReference>
<dbReference type="InterPro" id="IPR052054">
    <property type="entry name" value="Oxidative_DNA_repair_enzyme"/>
</dbReference>
<reference evidence="12 13" key="1">
    <citation type="submission" date="2018-06" db="EMBL/GenBank/DDBJ databases">
        <title>Genomic Encyclopedia of Type Strains, Phase I: the one thousand microbial genomes (KMG-I) project.</title>
        <authorList>
            <person name="Kyrpides N."/>
        </authorList>
    </citation>
    <scope>NUCLEOTIDE SEQUENCE [LARGE SCALE GENOMIC DNA]</scope>
    <source>
        <strain evidence="12 13">DSM 19573</strain>
    </source>
</reference>
<dbReference type="OrthoDB" id="9798522at2"/>
<dbReference type="GO" id="GO:0006289">
    <property type="term" value="P:nucleotide-excision repair"/>
    <property type="evidence" value="ECO:0007669"/>
    <property type="project" value="InterPro"/>
</dbReference>
<dbReference type="Gene3D" id="1.10.340.30">
    <property type="entry name" value="Hypothetical protein, domain 2"/>
    <property type="match status" value="1"/>
</dbReference>
<dbReference type="Pfam" id="PF07934">
    <property type="entry name" value="OGG_N"/>
    <property type="match status" value="1"/>
</dbReference>
<evidence type="ECO:0000259" key="11">
    <source>
        <dbReference type="SMART" id="SM00478"/>
    </source>
</evidence>
<dbReference type="InterPro" id="IPR003265">
    <property type="entry name" value="HhH-GPD_domain"/>
</dbReference>
<evidence type="ECO:0000256" key="3">
    <source>
        <dbReference type="ARBA" id="ARBA00022763"/>
    </source>
</evidence>
<dbReference type="GO" id="GO:0006284">
    <property type="term" value="P:base-excision repair"/>
    <property type="evidence" value="ECO:0007669"/>
    <property type="project" value="InterPro"/>
</dbReference>
<sequence length="303" mass="34978">MEYKGYSISAEDGILSIEGVRDFDLTHIFECGQCFRWIKQKDGSYNGIVKERFANVSFSDGILRITNAGEQDFINIWYEYFDLGTDYSKIKDILQKDDILKEAIKTGFGIRLLRQDLWEMLISFIISANNMIPRIMKTVDSLSVLKGRCIEEDNNAYGFPGINELAGAALDEIQQCRAGFRCKYIYQTSQMIYKNPVTRDMLQDMETEEARKELMKFPGVGPKVADCILLFSGLKFNVFPTDVWVKRVMEELYFKKEASLTEIQGFAKENFGELTGYAQQYLFYHARLNRIGMTKKQRTSKHG</sequence>
<proteinExistence type="inferred from homology"/>
<evidence type="ECO:0000256" key="4">
    <source>
        <dbReference type="ARBA" id="ARBA00022801"/>
    </source>
</evidence>
<organism evidence="12 13">
    <name type="scientific">Ruminiclostridium sufflavum DSM 19573</name>
    <dbReference type="NCBI Taxonomy" id="1121337"/>
    <lineage>
        <taxon>Bacteria</taxon>
        <taxon>Bacillati</taxon>
        <taxon>Bacillota</taxon>
        <taxon>Clostridia</taxon>
        <taxon>Eubacteriales</taxon>
        <taxon>Oscillospiraceae</taxon>
        <taxon>Ruminiclostridium</taxon>
    </lineage>
</organism>
<keyword evidence="6 12" id="KW-0456">Lyase</keyword>
<keyword evidence="7" id="KW-0511">Multifunctional enzyme</keyword>
<dbReference type="SMART" id="SM00278">
    <property type="entry name" value="HhH1"/>
    <property type="match status" value="1"/>
</dbReference>
<dbReference type="GO" id="GO:0003684">
    <property type="term" value="F:damaged DNA binding"/>
    <property type="evidence" value="ECO:0007669"/>
    <property type="project" value="InterPro"/>
</dbReference>